<organism evidence="13 14">
    <name type="scientific">Enhygromyxa salina</name>
    <dbReference type="NCBI Taxonomy" id="215803"/>
    <lineage>
        <taxon>Bacteria</taxon>
        <taxon>Pseudomonadati</taxon>
        <taxon>Myxococcota</taxon>
        <taxon>Polyangia</taxon>
        <taxon>Nannocystales</taxon>
        <taxon>Nannocystaceae</taxon>
        <taxon>Enhygromyxa</taxon>
    </lineage>
</organism>
<dbReference type="InterPro" id="IPR010275">
    <property type="entry name" value="MepK"/>
</dbReference>
<evidence type="ECO:0000256" key="4">
    <source>
        <dbReference type="ARBA" id="ARBA00022723"/>
    </source>
</evidence>
<evidence type="ECO:0000256" key="3">
    <source>
        <dbReference type="ARBA" id="ARBA00022670"/>
    </source>
</evidence>
<comment type="similarity">
    <text evidence="10">Belongs to the peptidase M15 family.</text>
</comment>
<keyword evidence="5" id="KW-0732">Signal</keyword>
<dbReference type="Pfam" id="PF05951">
    <property type="entry name" value="Peptidase_M15_2"/>
    <property type="match status" value="1"/>
</dbReference>
<dbReference type="PANTHER" id="PTHR37425">
    <property type="match status" value="1"/>
</dbReference>
<keyword evidence="3" id="KW-0645">Protease</keyword>
<name>A0A0C2CZE5_9BACT</name>
<keyword evidence="6" id="KW-0378">Hydrolase</keyword>
<accession>A0A0C2CZE5</accession>
<keyword evidence="8" id="KW-0482">Metalloprotease</keyword>
<feature type="region of interest" description="Disordered" evidence="12">
    <location>
        <begin position="13"/>
        <end position="47"/>
    </location>
</feature>
<dbReference type="GO" id="GO:0008237">
    <property type="term" value="F:metallopeptidase activity"/>
    <property type="evidence" value="ECO:0007669"/>
    <property type="project" value="UniProtKB-KW"/>
</dbReference>
<evidence type="ECO:0000256" key="11">
    <source>
        <dbReference type="ARBA" id="ARBA00093666"/>
    </source>
</evidence>
<evidence type="ECO:0000256" key="9">
    <source>
        <dbReference type="ARBA" id="ARBA00023316"/>
    </source>
</evidence>
<reference evidence="13 14" key="1">
    <citation type="submission" date="2014-12" db="EMBL/GenBank/DDBJ databases">
        <title>Genome assembly of Enhygromyxa salina DSM 15201.</title>
        <authorList>
            <person name="Sharma G."/>
            <person name="Subramanian S."/>
        </authorList>
    </citation>
    <scope>NUCLEOTIDE SEQUENCE [LARGE SCALE GENOMIC DNA]</scope>
    <source>
        <strain evidence="13 14">DSM 15201</strain>
    </source>
</reference>
<evidence type="ECO:0000256" key="1">
    <source>
        <dbReference type="ARBA" id="ARBA00001947"/>
    </source>
</evidence>
<evidence type="ECO:0000256" key="12">
    <source>
        <dbReference type="SAM" id="MobiDB-lite"/>
    </source>
</evidence>
<sequence>MLTLALAAVLAQAPPDSTASKKDSYLADKQSARAGKPARAGQRADQPVWANNLRTHEIRALTGPSGIAEDQRGEADRSAFFRCWFTHGQGPIPAALVARIVATAAHFDVREVRIISGYRAPKYNLLLAKKGHEVANNSQHTEANAIDFFLPGVETRALYDWLLGVHPGGVGFYPVSEFVHIDLGRKRTWRGT</sequence>
<evidence type="ECO:0000256" key="8">
    <source>
        <dbReference type="ARBA" id="ARBA00023049"/>
    </source>
</evidence>
<comment type="cofactor">
    <cofactor evidence="1">
        <name>Zn(2+)</name>
        <dbReference type="ChEBI" id="CHEBI:29105"/>
    </cofactor>
</comment>
<dbReference type="Proteomes" id="UP000031599">
    <property type="component" value="Unassembled WGS sequence"/>
</dbReference>
<dbReference type="PANTHER" id="PTHR37425:SF1">
    <property type="entry name" value="OUTER MEMBRANE PROTEIN"/>
    <property type="match status" value="1"/>
</dbReference>
<dbReference type="GO" id="GO:0071555">
    <property type="term" value="P:cell wall organization"/>
    <property type="evidence" value="ECO:0007669"/>
    <property type="project" value="UniProtKB-KW"/>
</dbReference>
<dbReference type="InterPro" id="IPR009045">
    <property type="entry name" value="Zn_M74/Hedgehog-like"/>
</dbReference>
<dbReference type="AlphaFoldDB" id="A0A0C2CZE5"/>
<evidence type="ECO:0000256" key="5">
    <source>
        <dbReference type="ARBA" id="ARBA00022729"/>
    </source>
</evidence>
<dbReference type="Gene3D" id="3.30.1380.10">
    <property type="match status" value="1"/>
</dbReference>
<gene>
    <name evidence="13" type="ORF">DB30_00435</name>
</gene>
<dbReference type="EMBL" id="JMCC02000104">
    <property type="protein sequence ID" value="KIG13212.1"/>
    <property type="molecule type" value="Genomic_DNA"/>
</dbReference>
<keyword evidence="9" id="KW-0961">Cell wall biogenesis/degradation</keyword>
<keyword evidence="7" id="KW-0862">Zinc</keyword>
<evidence type="ECO:0000256" key="2">
    <source>
        <dbReference type="ARBA" id="ARBA00004776"/>
    </source>
</evidence>
<evidence type="ECO:0000256" key="7">
    <source>
        <dbReference type="ARBA" id="ARBA00022833"/>
    </source>
</evidence>
<dbReference type="SUPFAM" id="SSF55166">
    <property type="entry name" value="Hedgehog/DD-peptidase"/>
    <property type="match status" value="1"/>
</dbReference>
<dbReference type="RefSeq" id="WP_052556134.1">
    <property type="nucleotide sequence ID" value="NZ_JMCC02000104.1"/>
</dbReference>
<proteinExistence type="inferred from homology"/>
<dbReference type="GO" id="GO:0046872">
    <property type="term" value="F:metal ion binding"/>
    <property type="evidence" value="ECO:0007669"/>
    <property type="project" value="UniProtKB-KW"/>
</dbReference>
<comment type="caution">
    <text evidence="13">The sequence shown here is derived from an EMBL/GenBank/DDBJ whole genome shotgun (WGS) entry which is preliminary data.</text>
</comment>
<protein>
    <recommendedName>
        <fullName evidence="11">Murein endopeptidase K</fullName>
    </recommendedName>
</protein>
<evidence type="ECO:0000313" key="13">
    <source>
        <dbReference type="EMBL" id="KIG13212.1"/>
    </source>
</evidence>
<dbReference type="GO" id="GO:0006508">
    <property type="term" value="P:proteolysis"/>
    <property type="evidence" value="ECO:0007669"/>
    <property type="project" value="UniProtKB-KW"/>
</dbReference>
<evidence type="ECO:0000313" key="14">
    <source>
        <dbReference type="Proteomes" id="UP000031599"/>
    </source>
</evidence>
<evidence type="ECO:0000256" key="10">
    <source>
        <dbReference type="ARBA" id="ARBA00093448"/>
    </source>
</evidence>
<keyword evidence="4" id="KW-0479">Metal-binding</keyword>
<evidence type="ECO:0000256" key="6">
    <source>
        <dbReference type="ARBA" id="ARBA00022801"/>
    </source>
</evidence>
<comment type="pathway">
    <text evidence="2">Cell wall biogenesis; cell wall polysaccharide biosynthesis.</text>
</comment>